<dbReference type="SUPFAM" id="SSF52980">
    <property type="entry name" value="Restriction endonuclease-like"/>
    <property type="match status" value="1"/>
</dbReference>
<evidence type="ECO:0000313" key="2">
    <source>
        <dbReference type="EMBL" id="NKM44258.1"/>
    </source>
</evidence>
<evidence type="ECO:0000259" key="1">
    <source>
        <dbReference type="Pfam" id="PF04471"/>
    </source>
</evidence>
<dbReference type="GO" id="GO:0003677">
    <property type="term" value="F:DNA binding"/>
    <property type="evidence" value="ECO:0007669"/>
    <property type="project" value="InterPro"/>
</dbReference>
<dbReference type="AlphaFoldDB" id="A0A8I2GV57"/>
<reference evidence="2" key="1">
    <citation type="submission" date="2019-10" db="EMBL/GenBank/DDBJ databases">
        <title>Rhizobium leguminosarum symbiovar viciae collection.</title>
        <authorList>
            <person name="Boivin S."/>
            <person name="Lepetit M."/>
        </authorList>
    </citation>
    <scope>NUCLEOTIDE SEQUENCE</scope>
    <source>
        <strain evidence="2">L143</strain>
    </source>
</reference>
<dbReference type="InterPro" id="IPR007560">
    <property type="entry name" value="Restrct_endonuc_IV_Mrr"/>
</dbReference>
<organism evidence="2 3">
    <name type="scientific">Rhizobium leguminosarum bv. viciae</name>
    <dbReference type="NCBI Taxonomy" id="387"/>
    <lineage>
        <taxon>Bacteria</taxon>
        <taxon>Pseudomonadati</taxon>
        <taxon>Pseudomonadota</taxon>
        <taxon>Alphaproteobacteria</taxon>
        <taxon>Hyphomicrobiales</taxon>
        <taxon>Rhizobiaceae</taxon>
        <taxon>Rhizobium/Agrobacterium group</taxon>
        <taxon>Rhizobium</taxon>
    </lineage>
</organism>
<accession>A0A8I2GV57</accession>
<dbReference type="Pfam" id="PF04471">
    <property type="entry name" value="Mrr_cat"/>
    <property type="match status" value="1"/>
</dbReference>
<name>A0A8I2GV57_RHILV</name>
<feature type="domain" description="Restriction endonuclease type IV Mrr" evidence="1">
    <location>
        <begin position="42"/>
        <end position="155"/>
    </location>
</feature>
<proteinExistence type="predicted"/>
<dbReference type="GO" id="GO:0004519">
    <property type="term" value="F:endonuclease activity"/>
    <property type="evidence" value="ECO:0007669"/>
    <property type="project" value="InterPro"/>
</dbReference>
<gene>
    <name evidence="2" type="ORF">GFL91_04460</name>
</gene>
<dbReference type="Proteomes" id="UP000662259">
    <property type="component" value="Unassembled WGS sequence"/>
</dbReference>
<evidence type="ECO:0000313" key="3">
    <source>
        <dbReference type="Proteomes" id="UP000662259"/>
    </source>
</evidence>
<dbReference type="GO" id="GO:0009307">
    <property type="term" value="P:DNA restriction-modification system"/>
    <property type="evidence" value="ECO:0007669"/>
    <property type="project" value="InterPro"/>
</dbReference>
<protein>
    <recommendedName>
        <fullName evidence="1">Restriction endonuclease type IV Mrr domain-containing protein</fullName>
    </recommendedName>
</protein>
<dbReference type="InterPro" id="IPR011335">
    <property type="entry name" value="Restrct_endonuc-II-like"/>
</dbReference>
<sequence>MEIRGQVARGSAGTGFLAAGHRLRFFHFSISIAEEVMSFDLKALSYQDFETLVAMLLTRAGFHVTGYNASGVRGPDITATAPTGEIVFVEVKHFQRPITVASIAGFVDDIELYRESYPGARGLIVFSGPLSPQAAALIASRPGLEYWAGDEVARRLRQYADLVAIISAAGTALGSLRALVAQVTKLQTVVPESVKFVERLKAIDPGDRDWRLYEHWCTEILTEIFRPDLGPPDTQVRSDDELDIMDAIFPIRSNAPPWSLVRSEYETRFVIAEFKNSAKKIGQKQVESIAQYFWPKAKRMFGILVSRQGSNDSAIAQRRRFWLDHDKMIVMLTDADLIEMLQMREGNEQPFDIIDAQLEEFLRTLSR</sequence>
<comment type="caution">
    <text evidence="2">The sequence shown here is derived from an EMBL/GenBank/DDBJ whole genome shotgun (WGS) entry which is preliminary data.</text>
</comment>
<dbReference type="EMBL" id="WIEZ01000002">
    <property type="protein sequence ID" value="NKM44258.1"/>
    <property type="molecule type" value="Genomic_DNA"/>
</dbReference>